<reference evidence="2" key="2">
    <citation type="journal article" date="2023" name="IMA Fungus">
        <title>Comparative genomic study of the Penicillium genus elucidates a diverse pangenome and 15 lateral gene transfer events.</title>
        <authorList>
            <person name="Petersen C."/>
            <person name="Sorensen T."/>
            <person name="Nielsen M.R."/>
            <person name="Sondergaard T.E."/>
            <person name="Sorensen J.L."/>
            <person name="Fitzpatrick D.A."/>
            <person name="Frisvad J.C."/>
            <person name="Nielsen K.L."/>
        </authorList>
    </citation>
    <scope>NUCLEOTIDE SEQUENCE</scope>
    <source>
        <strain evidence="2">IBT 35675</strain>
    </source>
</reference>
<organism evidence="2 3">
    <name type="scientific">Penicillium brevicompactum</name>
    <dbReference type="NCBI Taxonomy" id="5074"/>
    <lineage>
        <taxon>Eukaryota</taxon>
        <taxon>Fungi</taxon>
        <taxon>Dikarya</taxon>
        <taxon>Ascomycota</taxon>
        <taxon>Pezizomycotina</taxon>
        <taxon>Eurotiomycetes</taxon>
        <taxon>Eurotiomycetidae</taxon>
        <taxon>Eurotiales</taxon>
        <taxon>Aspergillaceae</taxon>
        <taxon>Penicillium</taxon>
    </lineage>
</organism>
<sequence length="228" mass="23987">MSEQACPQCNSTLAADFFSLTGGESSQKKSCPLCLCPIETPQSTAPQQVSGPSQSSSDPLAGSGSALNPIPEAQGLAALPPSDPPAGSTLTPDDAIFREFTTVLSSSSAASSSAASDLMHQDSTALSSSDPPAESVPTSDTTPQEPTTQLSPEVSLRECTHCRRKGPPSEFVSEHVKGLTRQCKKCRDSHNKRRREARSQILSAVKGLEGSNDQKRGEKDKSKDVLSE</sequence>
<evidence type="ECO:0000313" key="2">
    <source>
        <dbReference type="EMBL" id="KAJ5341243.1"/>
    </source>
</evidence>
<proteinExistence type="predicted"/>
<protein>
    <submittedName>
        <fullName evidence="2">Uncharacterized protein</fullName>
    </submittedName>
</protein>
<name>A0A9W9QUF5_PENBR</name>
<evidence type="ECO:0000256" key="1">
    <source>
        <dbReference type="SAM" id="MobiDB-lite"/>
    </source>
</evidence>
<gene>
    <name evidence="2" type="ORF">N7541_010367</name>
</gene>
<dbReference type="Proteomes" id="UP001148299">
    <property type="component" value="Unassembled WGS sequence"/>
</dbReference>
<keyword evidence="3" id="KW-1185">Reference proteome</keyword>
<dbReference type="AlphaFoldDB" id="A0A9W9QUF5"/>
<feature type="compositionally biased region" description="Basic and acidic residues" evidence="1">
    <location>
        <begin position="212"/>
        <end position="228"/>
    </location>
</feature>
<comment type="caution">
    <text evidence="2">The sequence shown here is derived from an EMBL/GenBank/DDBJ whole genome shotgun (WGS) entry which is preliminary data.</text>
</comment>
<feature type="region of interest" description="Disordered" evidence="1">
    <location>
        <begin position="42"/>
        <end position="94"/>
    </location>
</feature>
<reference evidence="2" key="1">
    <citation type="submission" date="2022-12" db="EMBL/GenBank/DDBJ databases">
        <authorList>
            <person name="Petersen C."/>
        </authorList>
    </citation>
    <scope>NUCLEOTIDE SEQUENCE</scope>
    <source>
        <strain evidence="2">IBT 35675</strain>
    </source>
</reference>
<feature type="compositionally biased region" description="Polar residues" evidence="1">
    <location>
        <begin position="121"/>
        <end position="152"/>
    </location>
</feature>
<accession>A0A9W9QUF5</accession>
<evidence type="ECO:0000313" key="3">
    <source>
        <dbReference type="Proteomes" id="UP001148299"/>
    </source>
</evidence>
<feature type="compositionally biased region" description="Low complexity" evidence="1">
    <location>
        <begin position="46"/>
        <end position="59"/>
    </location>
</feature>
<feature type="region of interest" description="Disordered" evidence="1">
    <location>
        <begin position="108"/>
        <end position="228"/>
    </location>
</feature>
<dbReference type="EMBL" id="JAPZBR010000008">
    <property type="protein sequence ID" value="KAJ5341243.1"/>
    <property type="molecule type" value="Genomic_DNA"/>
</dbReference>